<protein>
    <submittedName>
        <fullName evidence="1 3">Uncharacterized protein</fullName>
    </submittedName>
</protein>
<organism evidence="3">
    <name type="scientific">Enterobius vermicularis</name>
    <name type="common">Human pinworm</name>
    <dbReference type="NCBI Taxonomy" id="51028"/>
    <lineage>
        <taxon>Eukaryota</taxon>
        <taxon>Metazoa</taxon>
        <taxon>Ecdysozoa</taxon>
        <taxon>Nematoda</taxon>
        <taxon>Chromadorea</taxon>
        <taxon>Rhabditida</taxon>
        <taxon>Spirurina</taxon>
        <taxon>Oxyuridomorpha</taxon>
        <taxon>Oxyuroidea</taxon>
        <taxon>Oxyuridae</taxon>
        <taxon>Enterobius</taxon>
    </lineage>
</organism>
<reference evidence="3" key="1">
    <citation type="submission" date="2017-02" db="UniProtKB">
        <authorList>
            <consortium name="WormBaseParasite"/>
        </authorList>
    </citation>
    <scope>IDENTIFICATION</scope>
</reference>
<sequence>MSNRQAFRTSGGYYFPNSFYGSPSSHTSYVGYAPLQKFGNLPPVYGPGSVGMNVYQLTRGMPSLYRSGPAKPNFLPLAQNTQLLYRPGFTITNPYQQAQNTLSSYEFRPARTLPLLETENTVVYRRRYLSNPSNSIPDLSQGRYDKVPPQNYVRQIGLQKATFLPLQSRLALQVVKFSRKANDANDANEANDVREVNNFAAKRSPSVRREVFKF</sequence>
<dbReference type="EMBL" id="UXUI01007438">
    <property type="protein sequence ID" value="VDD87585.1"/>
    <property type="molecule type" value="Genomic_DNA"/>
</dbReference>
<accession>A0A0N4UZH0</accession>
<proteinExistence type="predicted"/>
<dbReference type="WBParaSite" id="EVEC_0000302001-mRNA-1">
    <property type="protein sequence ID" value="EVEC_0000302001-mRNA-1"/>
    <property type="gene ID" value="EVEC_0000302001"/>
</dbReference>
<evidence type="ECO:0000313" key="2">
    <source>
        <dbReference type="Proteomes" id="UP000274131"/>
    </source>
</evidence>
<evidence type="ECO:0000313" key="3">
    <source>
        <dbReference type="WBParaSite" id="EVEC_0000302001-mRNA-1"/>
    </source>
</evidence>
<dbReference type="AlphaFoldDB" id="A0A0N4UZH0"/>
<reference evidence="1 2" key="2">
    <citation type="submission" date="2018-10" db="EMBL/GenBank/DDBJ databases">
        <authorList>
            <consortium name="Pathogen Informatics"/>
        </authorList>
    </citation>
    <scope>NUCLEOTIDE SEQUENCE [LARGE SCALE GENOMIC DNA]</scope>
</reference>
<gene>
    <name evidence="1" type="ORF">EVEC_LOCUS2728</name>
</gene>
<dbReference type="Proteomes" id="UP000274131">
    <property type="component" value="Unassembled WGS sequence"/>
</dbReference>
<name>A0A0N4UZH0_ENTVE</name>
<evidence type="ECO:0000313" key="1">
    <source>
        <dbReference type="EMBL" id="VDD87585.1"/>
    </source>
</evidence>
<keyword evidence="2" id="KW-1185">Reference proteome</keyword>